<evidence type="ECO:0000313" key="13">
    <source>
        <dbReference type="Proteomes" id="UP001164481"/>
    </source>
</evidence>
<dbReference type="Gene3D" id="1.10.1140.10">
    <property type="entry name" value="Bovine Mitochondrial F1-atpase, Atp Synthase Beta Chain, Chain D, domain 3"/>
    <property type="match status" value="1"/>
</dbReference>
<dbReference type="Pfam" id="PF22919">
    <property type="entry name" value="ATP-synt_VA_C"/>
    <property type="match status" value="1"/>
</dbReference>
<dbReference type="PANTHER" id="PTHR15184">
    <property type="entry name" value="ATP SYNTHASE"/>
    <property type="match status" value="1"/>
</dbReference>
<evidence type="ECO:0000256" key="9">
    <source>
        <dbReference type="ARBA" id="ARBA00023196"/>
    </source>
</evidence>
<evidence type="ECO:0000256" key="5">
    <source>
        <dbReference type="ARBA" id="ARBA00022840"/>
    </source>
</evidence>
<evidence type="ECO:0000256" key="2">
    <source>
        <dbReference type="ARBA" id="ARBA00008936"/>
    </source>
</evidence>
<evidence type="ECO:0000259" key="11">
    <source>
        <dbReference type="SMART" id="SM00382"/>
    </source>
</evidence>
<dbReference type="GO" id="GO:0045259">
    <property type="term" value="C:proton-transporting ATP synthase complex"/>
    <property type="evidence" value="ECO:0007669"/>
    <property type="project" value="UniProtKB-KW"/>
</dbReference>
<evidence type="ECO:0000256" key="10">
    <source>
        <dbReference type="ARBA" id="ARBA00023310"/>
    </source>
</evidence>
<dbReference type="InterPro" id="IPR027417">
    <property type="entry name" value="P-loop_NTPase"/>
</dbReference>
<keyword evidence="8" id="KW-0472">Membrane</keyword>
<dbReference type="RefSeq" id="WP_267274375.1">
    <property type="nucleotide sequence ID" value="NZ_CP107525.1"/>
</dbReference>
<keyword evidence="7" id="KW-0406">Ion transport</keyword>
<evidence type="ECO:0000256" key="7">
    <source>
        <dbReference type="ARBA" id="ARBA00023065"/>
    </source>
</evidence>
<dbReference type="InterPro" id="IPR050053">
    <property type="entry name" value="ATPase_alpha/beta_chains"/>
</dbReference>
<dbReference type="InterPro" id="IPR024034">
    <property type="entry name" value="ATPase_F1/V1_b/a_C"/>
</dbReference>
<keyword evidence="5" id="KW-0067">ATP-binding</keyword>
<dbReference type="Pfam" id="PF00006">
    <property type="entry name" value="ATP-synt_ab"/>
    <property type="match status" value="1"/>
</dbReference>
<evidence type="ECO:0000256" key="3">
    <source>
        <dbReference type="ARBA" id="ARBA00022448"/>
    </source>
</evidence>
<keyword evidence="3" id="KW-0813">Transport</keyword>
<evidence type="ECO:0000256" key="1">
    <source>
        <dbReference type="ARBA" id="ARBA00004370"/>
    </source>
</evidence>
<dbReference type="InterPro" id="IPR003593">
    <property type="entry name" value="AAA+_ATPase"/>
</dbReference>
<keyword evidence="4" id="KW-0547">Nucleotide-binding</keyword>
<dbReference type="InterPro" id="IPR055190">
    <property type="entry name" value="ATP-synt_VA_C"/>
</dbReference>
<dbReference type="SMART" id="SM00382">
    <property type="entry name" value="AAA"/>
    <property type="match status" value="1"/>
</dbReference>
<dbReference type="PROSITE" id="PS00152">
    <property type="entry name" value="ATPASE_ALPHA_BETA"/>
    <property type="match status" value="1"/>
</dbReference>
<evidence type="ECO:0000313" key="12">
    <source>
        <dbReference type="EMBL" id="UZW64642.1"/>
    </source>
</evidence>
<name>A0AAX3F013_MYCSY</name>
<accession>A0AAX3F013</accession>
<protein>
    <submittedName>
        <fullName evidence="12">F0F1 ATP synthase subunit beta</fullName>
    </submittedName>
</protein>
<comment type="subcellular location">
    <subcellularLocation>
        <location evidence="1">Membrane</location>
    </subcellularLocation>
</comment>
<dbReference type="SUPFAM" id="SSF47917">
    <property type="entry name" value="C-terminal domain of alpha and beta subunits of F1 ATP synthase"/>
    <property type="match status" value="1"/>
</dbReference>
<dbReference type="Proteomes" id="UP001164481">
    <property type="component" value="Chromosome"/>
</dbReference>
<dbReference type="SUPFAM" id="SSF50615">
    <property type="entry name" value="N-terminal domain of alpha and beta subunits of F1 ATP synthase"/>
    <property type="match status" value="1"/>
</dbReference>
<dbReference type="GO" id="GO:0005524">
    <property type="term" value="F:ATP binding"/>
    <property type="evidence" value="ECO:0007669"/>
    <property type="project" value="UniProtKB-KW"/>
</dbReference>
<dbReference type="AlphaFoldDB" id="A0AAX3F013"/>
<dbReference type="NCBIfam" id="NF045934">
    <property type="entry name" value="MSC_0618_beta"/>
    <property type="match status" value="1"/>
</dbReference>
<dbReference type="EMBL" id="CP107525">
    <property type="protein sequence ID" value="UZW64642.1"/>
    <property type="molecule type" value="Genomic_DNA"/>
</dbReference>
<reference evidence="12" key="2">
    <citation type="submission" date="2022-11" db="EMBL/GenBank/DDBJ databases">
        <title>complete genomes of mycoplasma synoviae ZX313 strain and SD2 strain.</title>
        <authorList>
            <person name="Zhong Q."/>
        </authorList>
    </citation>
    <scope>NUCLEOTIDE SEQUENCE</scope>
    <source>
        <strain evidence="12">SD2</strain>
    </source>
</reference>
<dbReference type="InterPro" id="IPR000194">
    <property type="entry name" value="ATPase_F1/V1/A1_a/bsu_nucl-bd"/>
</dbReference>
<keyword evidence="6" id="KW-1278">Translocase</keyword>
<dbReference type="InterPro" id="IPR036121">
    <property type="entry name" value="ATPase_F1/V1/A1_a/bsu_N_sf"/>
</dbReference>
<dbReference type="GO" id="GO:0046933">
    <property type="term" value="F:proton-transporting ATP synthase activity, rotational mechanism"/>
    <property type="evidence" value="ECO:0007669"/>
    <property type="project" value="TreeGrafter"/>
</dbReference>
<sequence>MAKITKIWTDVVEVAFAKNEELPKINTILYSKETGSHLMVKKIVNDFELYAVLISTMKPLYVGQDLQNTKKSFMVPVGEESKNHIFDVNGNSLTNPEAKLKRVEMDSTIYANSNFTTKPQILETGIKAIDFFIPVLSGAKIGLFGGAGVGKTVLMKEVIFTLSKKDKKTTSIFIGAGERSREAIELYDELKFSNLMKNSIIFVSRMNELAGSRMSIVPIGVTAAEYLRDTQKENVLLFIDNIFRFLQAGNEMSASLDKKPSLGGYQATLNTDISYVENRIFANENGTITSFQTVFLPMDDLSDPSAVAIFKHLNGSLVLSREITAKNIFPAIDPLASSSDSVDERIIGKEHYNAIVEAKKILQRYKELEDVILILGIDELDEEAKVVVKKALQLQNFFSQNFFMTEHFTHEKGVFVPLKETVNSVIRIINGEFLNVEPRKFLYIGSVDEIDTTDARNFAKQSSTTEVAKA</sequence>
<gene>
    <name evidence="12" type="ORF">OIE46_00925</name>
</gene>
<dbReference type="Gene3D" id="3.40.50.300">
    <property type="entry name" value="P-loop containing nucleotide triphosphate hydrolases"/>
    <property type="match status" value="1"/>
</dbReference>
<keyword evidence="10" id="KW-0066">ATP synthesis</keyword>
<comment type="similarity">
    <text evidence="2">Belongs to the ATPase alpha/beta chains family.</text>
</comment>
<dbReference type="SUPFAM" id="SSF52540">
    <property type="entry name" value="P-loop containing nucleoside triphosphate hydrolases"/>
    <property type="match status" value="1"/>
</dbReference>
<evidence type="ECO:0000256" key="6">
    <source>
        <dbReference type="ARBA" id="ARBA00022967"/>
    </source>
</evidence>
<evidence type="ECO:0000256" key="8">
    <source>
        <dbReference type="ARBA" id="ARBA00023136"/>
    </source>
</evidence>
<keyword evidence="9" id="KW-0139">CF(1)</keyword>
<dbReference type="InterPro" id="IPR020003">
    <property type="entry name" value="ATPase_a/bsu_AS"/>
</dbReference>
<reference evidence="12" key="1">
    <citation type="submission" date="2022-10" db="EMBL/GenBank/DDBJ databases">
        <authorList>
            <person name="Wei X."/>
        </authorList>
    </citation>
    <scope>NUCLEOTIDE SEQUENCE</scope>
    <source>
        <strain evidence="12">SD2</strain>
    </source>
</reference>
<feature type="domain" description="AAA+ ATPase" evidence="11">
    <location>
        <begin position="137"/>
        <end position="351"/>
    </location>
</feature>
<proteinExistence type="inferred from homology"/>
<evidence type="ECO:0000256" key="4">
    <source>
        <dbReference type="ARBA" id="ARBA00022741"/>
    </source>
</evidence>
<dbReference type="PANTHER" id="PTHR15184:SF71">
    <property type="entry name" value="ATP SYNTHASE SUBUNIT BETA, MITOCHONDRIAL"/>
    <property type="match status" value="1"/>
</dbReference>
<organism evidence="12 13">
    <name type="scientific">Mycoplasmopsis synoviae</name>
    <name type="common">Mycoplasma synoviae</name>
    <dbReference type="NCBI Taxonomy" id="2109"/>
    <lineage>
        <taxon>Bacteria</taxon>
        <taxon>Bacillati</taxon>
        <taxon>Mycoplasmatota</taxon>
        <taxon>Mycoplasmoidales</taxon>
        <taxon>Metamycoplasmataceae</taxon>
        <taxon>Mycoplasmopsis</taxon>
    </lineage>
</organism>